<dbReference type="InterPro" id="IPR036390">
    <property type="entry name" value="WH_DNA-bd_sf"/>
</dbReference>
<comment type="similarity">
    <text evidence="1">Belongs to the LysR transcriptional regulatory family.</text>
</comment>
<evidence type="ECO:0000313" key="6">
    <source>
        <dbReference type="EMBL" id="MDA0163997.1"/>
    </source>
</evidence>
<evidence type="ECO:0000256" key="1">
    <source>
        <dbReference type="ARBA" id="ARBA00009437"/>
    </source>
</evidence>
<dbReference type="Pfam" id="PF00126">
    <property type="entry name" value="HTH_1"/>
    <property type="match status" value="1"/>
</dbReference>
<evidence type="ECO:0000256" key="4">
    <source>
        <dbReference type="ARBA" id="ARBA00023163"/>
    </source>
</evidence>
<sequence length="319" mass="34169">MLDLRRLRLLRELNARGTIGAVALALDYSPSAVSQQLALLEKEAGVPLLERVGRNVRLTAAAQGLVAHTDVLLACMEEAEAELQATAEQITGTVRVAAIQSAGLYLLAPALRALRAAHPALRVEVTDAEPETSLPSLALGTLDMVLADQYPFLPRPPDDRLDLEPLLEERFYIVLPADHPLAREHGPVSMKALRDEPWATGKDDSAFAELTIRACRTFGGFEPDIRHRSNDLLMLLALVAGGQAVTLLPDLVGPEREPAVVTRDVAEAGLTRTVFAAIRRGSAQRPALNALRAALRDTAAGLRSEATPAPGSVRAPGRP</sequence>
<evidence type="ECO:0000313" key="7">
    <source>
        <dbReference type="Proteomes" id="UP001149140"/>
    </source>
</evidence>
<dbReference type="GO" id="GO:0032993">
    <property type="term" value="C:protein-DNA complex"/>
    <property type="evidence" value="ECO:0007669"/>
    <property type="project" value="TreeGrafter"/>
</dbReference>
<proteinExistence type="inferred from homology"/>
<dbReference type="Gene3D" id="3.40.190.10">
    <property type="entry name" value="Periplasmic binding protein-like II"/>
    <property type="match status" value="2"/>
</dbReference>
<dbReference type="Proteomes" id="UP001149140">
    <property type="component" value="Unassembled WGS sequence"/>
</dbReference>
<dbReference type="InterPro" id="IPR036388">
    <property type="entry name" value="WH-like_DNA-bd_sf"/>
</dbReference>
<dbReference type="GO" id="GO:0003677">
    <property type="term" value="F:DNA binding"/>
    <property type="evidence" value="ECO:0007669"/>
    <property type="project" value="UniProtKB-KW"/>
</dbReference>
<feature type="domain" description="HTH lysR-type" evidence="5">
    <location>
        <begin position="2"/>
        <end position="59"/>
    </location>
</feature>
<gene>
    <name evidence="6" type="ORF">OM076_27240</name>
</gene>
<dbReference type="PANTHER" id="PTHR30346:SF29">
    <property type="entry name" value="LYSR SUBSTRATE-BINDING"/>
    <property type="match status" value="1"/>
</dbReference>
<evidence type="ECO:0000256" key="2">
    <source>
        <dbReference type="ARBA" id="ARBA00023015"/>
    </source>
</evidence>
<dbReference type="RefSeq" id="WP_270043245.1">
    <property type="nucleotide sequence ID" value="NZ_JAPDOD010000029.1"/>
</dbReference>
<dbReference type="EMBL" id="JAPDOD010000029">
    <property type="protein sequence ID" value="MDA0163997.1"/>
    <property type="molecule type" value="Genomic_DNA"/>
</dbReference>
<dbReference type="Pfam" id="PF03466">
    <property type="entry name" value="LysR_substrate"/>
    <property type="match status" value="1"/>
</dbReference>
<keyword evidence="7" id="KW-1185">Reference proteome</keyword>
<evidence type="ECO:0000256" key="3">
    <source>
        <dbReference type="ARBA" id="ARBA00023125"/>
    </source>
</evidence>
<accession>A0A9X3S424</accession>
<keyword evidence="2" id="KW-0805">Transcription regulation</keyword>
<keyword evidence="3" id="KW-0238">DNA-binding</keyword>
<dbReference type="GO" id="GO:0003700">
    <property type="term" value="F:DNA-binding transcription factor activity"/>
    <property type="evidence" value="ECO:0007669"/>
    <property type="project" value="InterPro"/>
</dbReference>
<dbReference type="SUPFAM" id="SSF46785">
    <property type="entry name" value="Winged helix' DNA-binding domain"/>
    <property type="match status" value="1"/>
</dbReference>
<protein>
    <submittedName>
        <fullName evidence="6">LysR family transcriptional regulator</fullName>
    </submittedName>
</protein>
<name>A0A9X3S424_9ACTN</name>
<keyword evidence="4" id="KW-0804">Transcription</keyword>
<dbReference type="AlphaFoldDB" id="A0A9X3S424"/>
<dbReference type="PANTHER" id="PTHR30346">
    <property type="entry name" value="TRANSCRIPTIONAL DUAL REGULATOR HCAR-RELATED"/>
    <property type="match status" value="1"/>
</dbReference>
<dbReference type="InterPro" id="IPR005119">
    <property type="entry name" value="LysR_subst-bd"/>
</dbReference>
<organism evidence="6 7">
    <name type="scientific">Solirubrobacter ginsenosidimutans</name>
    <dbReference type="NCBI Taxonomy" id="490573"/>
    <lineage>
        <taxon>Bacteria</taxon>
        <taxon>Bacillati</taxon>
        <taxon>Actinomycetota</taxon>
        <taxon>Thermoleophilia</taxon>
        <taxon>Solirubrobacterales</taxon>
        <taxon>Solirubrobacteraceae</taxon>
        <taxon>Solirubrobacter</taxon>
    </lineage>
</organism>
<dbReference type="CDD" id="cd08423">
    <property type="entry name" value="PBP2_LTTR_like_6"/>
    <property type="match status" value="1"/>
</dbReference>
<dbReference type="Gene3D" id="1.10.10.10">
    <property type="entry name" value="Winged helix-like DNA-binding domain superfamily/Winged helix DNA-binding domain"/>
    <property type="match status" value="1"/>
</dbReference>
<comment type="caution">
    <text evidence="6">The sequence shown here is derived from an EMBL/GenBank/DDBJ whole genome shotgun (WGS) entry which is preliminary data.</text>
</comment>
<dbReference type="InterPro" id="IPR000847">
    <property type="entry name" value="LysR_HTH_N"/>
</dbReference>
<evidence type="ECO:0000259" key="5">
    <source>
        <dbReference type="PROSITE" id="PS50931"/>
    </source>
</evidence>
<dbReference type="PROSITE" id="PS50931">
    <property type="entry name" value="HTH_LYSR"/>
    <property type="match status" value="1"/>
</dbReference>
<reference evidence="6" key="1">
    <citation type="submission" date="2022-10" db="EMBL/GenBank/DDBJ databases">
        <title>The WGS of Solirubrobacter ginsenosidimutans DSM 21036.</title>
        <authorList>
            <person name="Jiang Z."/>
        </authorList>
    </citation>
    <scope>NUCLEOTIDE SEQUENCE</scope>
    <source>
        <strain evidence="6">DSM 21036</strain>
    </source>
</reference>
<dbReference type="SUPFAM" id="SSF53850">
    <property type="entry name" value="Periplasmic binding protein-like II"/>
    <property type="match status" value="1"/>
</dbReference>